<evidence type="ECO:0000256" key="1">
    <source>
        <dbReference type="ARBA" id="ARBA00023015"/>
    </source>
</evidence>
<keyword evidence="2" id="KW-0238">DNA-binding</keyword>
<dbReference type="InterPro" id="IPR036388">
    <property type="entry name" value="WH-like_DNA-bd_sf"/>
</dbReference>
<dbReference type="InterPro" id="IPR005471">
    <property type="entry name" value="Tscrpt_reg_IclR_N"/>
</dbReference>
<evidence type="ECO:0000259" key="4">
    <source>
        <dbReference type="PROSITE" id="PS51077"/>
    </source>
</evidence>
<dbReference type="SUPFAM" id="SSF46785">
    <property type="entry name" value="Winged helix' DNA-binding domain"/>
    <property type="match status" value="1"/>
</dbReference>
<dbReference type="PROSITE" id="PS51078">
    <property type="entry name" value="ICLR_ED"/>
    <property type="match status" value="1"/>
</dbReference>
<dbReference type="PANTHER" id="PTHR30136">
    <property type="entry name" value="HELIX-TURN-HELIX TRANSCRIPTIONAL REGULATOR, ICLR FAMILY"/>
    <property type="match status" value="1"/>
</dbReference>
<dbReference type="InterPro" id="IPR029016">
    <property type="entry name" value="GAF-like_dom_sf"/>
</dbReference>
<dbReference type="Proteomes" id="UP000662814">
    <property type="component" value="Chromosome"/>
</dbReference>
<dbReference type="SUPFAM" id="SSF55781">
    <property type="entry name" value="GAF domain-like"/>
    <property type="match status" value="1"/>
</dbReference>
<reference evidence="6 7" key="1">
    <citation type="submission" date="2020-12" db="EMBL/GenBank/DDBJ databases">
        <title>Microbacterium sp. HY060.</title>
        <authorList>
            <person name="Zhou J."/>
        </authorList>
    </citation>
    <scope>NUCLEOTIDE SEQUENCE [LARGE SCALE GENOMIC DNA]</scope>
    <source>
        <strain evidence="6 7">HY60</strain>
    </source>
</reference>
<dbReference type="SMART" id="SM00346">
    <property type="entry name" value="HTH_ICLR"/>
    <property type="match status" value="1"/>
</dbReference>
<evidence type="ECO:0000256" key="3">
    <source>
        <dbReference type="ARBA" id="ARBA00023163"/>
    </source>
</evidence>
<dbReference type="RefSeq" id="WP_166985601.1">
    <property type="nucleotide sequence ID" value="NZ_CP061169.1"/>
</dbReference>
<dbReference type="EMBL" id="CP061169">
    <property type="protein sequence ID" value="QPZ38764.1"/>
    <property type="molecule type" value="Genomic_DNA"/>
</dbReference>
<evidence type="ECO:0000313" key="6">
    <source>
        <dbReference type="EMBL" id="QPZ38764.1"/>
    </source>
</evidence>
<feature type="domain" description="HTH iclR-type" evidence="4">
    <location>
        <begin position="7"/>
        <end position="68"/>
    </location>
</feature>
<dbReference type="InterPro" id="IPR014757">
    <property type="entry name" value="Tscrpt_reg_IclR_C"/>
</dbReference>
<dbReference type="Gene3D" id="3.30.450.40">
    <property type="match status" value="1"/>
</dbReference>
<dbReference type="Gene3D" id="1.10.10.10">
    <property type="entry name" value="Winged helix-like DNA-binding domain superfamily/Winged helix DNA-binding domain"/>
    <property type="match status" value="1"/>
</dbReference>
<gene>
    <name evidence="6" type="ORF">HCR76_01245</name>
</gene>
<sequence length="258" mass="27518">MRDTGSVQSVDRAVQILEMLARDGEVGVAGVARELGVHNSTASRLISALSAHELVERMAGTRRVRLGVGVLRLAGATAFRLDVSTQAQPVCDTLSDDLGETVNVAVLTGEEAINVCQAQGSSAVATQNWVGQRTVLHATSSGKVLLAYLDDDERETRLTFPLDRFTQRTLTSEAELRGELETVRKNGWAGAIEELETGLNAVAAPIRRHDGSVIAAISVAGPTYRLSPERVPDVAVAVVRAGDAISRRMGYRGAAEEF</sequence>
<proteinExistence type="predicted"/>
<evidence type="ECO:0000313" key="7">
    <source>
        <dbReference type="Proteomes" id="UP000662814"/>
    </source>
</evidence>
<protein>
    <submittedName>
        <fullName evidence="6">IclR family transcriptional regulator</fullName>
    </submittedName>
</protein>
<dbReference type="InterPro" id="IPR050707">
    <property type="entry name" value="HTH_MetabolicPath_Reg"/>
</dbReference>
<evidence type="ECO:0000259" key="5">
    <source>
        <dbReference type="PROSITE" id="PS51078"/>
    </source>
</evidence>
<keyword evidence="3" id="KW-0804">Transcription</keyword>
<dbReference type="Pfam" id="PF09339">
    <property type="entry name" value="HTH_IclR"/>
    <property type="match status" value="1"/>
</dbReference>
<keyword evidence="7" id="KW-1185">Reference proteome</keyword>
<evidence type="ECO:0000256" key="2">
    <source>
        <dbReference type="ARBA" id="ARBA00023125"/>
    </source>
</evidence>
<accession>A0ABX6YJJ2</accession>
<dbReference type="PROSITE" id="PS51077">
    <property type="entry name" value="HTH_ICLR"/>
    <property type="match status" value="1"/>
</dbReference>
<dbReference type="PANTHER" id="PTHR30136:SF24">
    <property type="entry name" value="HTH-TYPE TRANSCRIPTIONAL REPRESSOR ALLR"/>
    <property type="match status" value="1"/>
</dbReference>
<feature type="domain" description="IclR-ED" evidence="5">
    <location>
        <begin position="69"/>
        <end position="251"/>
    </location>
</feature>
<dbReference type="InterPro" id="IPR036390">
    <property type="entry name" value="WH_DNA-bd_sf"/>
</dbReference>
<dbReference type="Pfam" id="PF01614">
    <property type="entry name" value="IclR_C"/>
    <property type="match status" value="1"/>
</dbReference>
<keyword evidence="1" id="KW-0805">Transcription regulation</keyword>
<organism evidence="6 7">
    <name type="scientific">Paramicrobacterium chengjingii</name>
    <dbReference type="NCBI Taxonomy" id="2769067"/>
    <lineage>
        <taxon>Bacteria</taxon>
        <taxon>Bacillati</taxon>
        <taxon>Actinomycetota</taxon>
        <taxon>Actinomycetes</taxon>
        <taxon>Micrococcales</taxon>
        <taxon>Microbacteriaceae</taxon>
        <taxon>Paramicrobacterium</taxon>
    </lineage>
</organism>
<name>A0ABX6YJJ2_9MICO</name>